<dbReference type="Gene3D" id="1.10.287.1350">
    <property type="match status" value="1"/>
</dbReference>
<dbReference type="PANTHER" id="PTHR43712">
    <property type="entry name" value="PUTATIVE (AFU_ORTHOLOGUE AFUA_4G14580)-RELATED"/>
    <property type="match status" value="1"/>
</dbReference>
<dbReference type="AlphaFoldDB" id="A0A4Q7LVJ9"/>
<gene>
    <name evidence="7" type="ORF">EV685_0827</name>
</gene>
<dbReference type="InterPro" id="IPR029063">
    <property type="entry name" value="SAM-dependent_MTases_sf"/>
</dbReference>
<dbReference type="SUPFAM" id="SSF53335">
    <property type="entry name" value="S-adenosyl-L-methionine-dependent methyltransferases"/>
    <property type="match status" value="1"/>
</dbReference>
<keyword evidence="1 7" id="KW-0489">Methyltransferase</keyword>
<name>A0A4Q7LVJ9_9BURK</name>
<dbReference type="SUPFAM" id="SSF46785">
    <property type="entry name" value="Winged helix' DNA-binding domain"/>
    <property type="match status" value="1"/>
</dbReference>
<feature type="domain" description="O-methyltransferase C-terminal" evidence="5">
    <location>
        <begin position="178"/>
        <end position="355"/>
    </location>
</feature>
<dbReference type="GO" id="GO:0046983">
    <property type="term" value="F:protein dimerization activity"/>
    <property type="evidence" value="ECO:0007669"/>
    <property type="project" value="InterPro"/>
</dbReference>
<dbReference type="Gene3D" id="1.10.10.10">
    <property type="entry name" value="Winged helix-like DNA-binding domain superfamily/Winged helix DNA-binding domain"/>
    <property type="match status" value="1"/>
</dbReference>
<proteinExistence type="predicted"/>
<dbReference type="Pfam" id="PF00891">
    <property type="entry name" value="Methyltransf_2"/>
    <property type="match status" value="1"/>
</dbReference>
<dbReference type="GO" id="GO:0008171">
    <property type="term" value="F:O-methyltransferase activity"/>
    <property type="evidence" value="ECO:0007669"/>
    <property type="project" value="InterPro"/>
</dbReference>
<keyword evidence="3" id="KW-0949">S-adenosyl-L-methionine</keyword>
<keyword evidence="2 7" id="KW-0808">Transferase</keyword>
<dbReference type="EMBL" id="SGWV01000007">
    <property type="protein sequence ID" value="RZS58533.1"/>
    <property type="molecule type" value="Genomic_DNA"/>
</dbReference>
<dbReference type="OrthoDB" id="9766840at2"/>
<dbReference type="GO" id="GO:0032259">
    <property type="term" value="P:methylation"/>
    <property type="evidence" value="ECO:0007669"/>
    <property type="project" value="UniProtKB-KW"/>
</dbReference>
<dbReference type="InterPro" id="IPR012967">
    <property type="entry name" value="COMT_dimerisation"/>
</dbReference>
<feature type="active site" description="Proton acceptor" evidence="4">
    <location>
        <position position="283"/>
    </location>
</feature>
<dbReference type="InterPro" id="IPR016461">
    <property type="entry name" value="COMT-like"/>
</dbReference>
<evidence type="ECO:0000256" key="4">
    <source>
        <dbReference type="PIRSR" id="PIRSR005739-1"/>
    </source>
</evidence>
<dbReference type="InterPro" id="IPR036390">
    <property type="entry name" value="WH_DNA-bd_sf"/>
</dbReference>
<evidence type="ECO:0000313" key="8">
    <source>
        <dbReference type="Proteomes" id="UP000293433"/>
    </source>
</evidence>
<dbReference type="PROSITE" id="PS51683">
    <property type="entry name" value="SAM_OMT_II"/>
    <property type="match status" value="1"/>
</dbReference>
<dbReference type="InterPro" id="IPR001077">
    <property type="entry name" value="COMT_C"/>
</dbReference>
<protein>
    <submittedName>
        <fullName evidence="7">Demethylspheroidene O-methyltransferase</fullName>
    </submittedName>
</protein>
<evidence type="ECO:0000256" key="1">
    <source>
        <dbReference type="ARBA" id="ARBA00022603"/>
    </source>
</evidence>
<comment type="caution">
    <text evidence="7">The sequence shown here is derived from an EMBL/GenBank/DDBJ whole genome shotgun (WGS) entry which is preliminary data.</text>
</comment>
<accession>A0A4Q7LVJ9</accession>
<dbReference type="PIRSF" id="PIRSF005739">
    <property type="entry name" value="O-mtase"/>
    <property type="match status" value="1"/>
</dbReference>
<evidence type="ECO:0000313" key="7">
    <source>
        <dbReference type="EMBL" id="RZS58533.1"/>
    </source>
</evidence>
<dbReference type="CDD" id="cd02440">
    <property type="entry name" value="AdoMet_MTases"/>
    <property type="match status" value="1"/>
</dbReference>
<dbReference type="Pfam" id="PF08100">
    <property type="entry name" value="Dimerisation"/>
    <property type="match status" value="1"/>
</dbReference>
<dbReference type="Gene3D" id="3.40.50.150">
    <property type="entry name" value="Vaccinia Virus protein VP39"/>
    <property type="match status" value="1"/>
</dbReference>
<dbReference type="Proteomes" id="UP000293433">
    <property type="component" value="Unassembled WGS sequence"/>
</dbReference>
<evidence type="ECO:0000256" key="2">
    <source>
        <dbReference type="ARBA" id="ARBA00022679"/>
    </source>
</evidence>
<reference evidence="7 8" key="1">
    <citation type="submission" date="2019-02" db="EMBL/GenBank/DDBJ databases">
        <title>Genomic Encyclopedia of Type Strains, Phase IV (KMG-IV): sequencing the most valuable type-strain genomes for metagenomic binning, comparative biology and taxonomic classification.</title>
        <authorList>
            <person name="Goeker M."/>
        </authorList>
    </citation>
    <scope>NUCLEOTIDE SEQUENCE [LARGE SCALE GENOMIC DNA]</scope>
    <source>
        <strain evidence="7 8">DSM 10617</strain>
    </source>
</reference>
<dbReference type="RefSeq" id="WP_130480668.1">
    <property type="nucleotide sequence ID" value="NZ_SGWV01000007.1"/>
</dbReference>
<evidence type="ECO:0000259" key="5">
    <source>
        <dbReference type="Pfam" id="PF00891"/>
    </source>
</evidence>
<organism evidence="7 8">
    <name type="scientific">Sphaerotilus mobilis</name>
    <dbReference type="NCBI Taxonomy" id="47994"/>
    <lineage>
        <taxon>Bacteria</taxon>
        <taxon>Pseudomonadati</taxon>
        <taxon>Pseudomonadota</taxon>
        <taxon>Betaproteobacteria</taxon>
        <taxon>Burkholderiales</taxon>
        <taxon>Sphaerotilaceae</taxon>
        <taxon>Sphaerotilus</taxon>
    </lineage>
</organism>
<dbReference type="PANTHER" id="PTHR43712:SF2">
    <property type="entry name" value="O-METHYLTRANSFERASE CICE"/>
    <property type="match status" value="1"/>
</dbReference>
<evidence type="ECO:0000259" key="6">
    <source>
        <dbReference type="Pfam" id="PF08100"/>
    </source>
</evidence>
<keyword evidence="8" id="KW-1185">Reference proteome</keyword>
<feature type="domain" description="O-methyltransferase dimerisation" evidence="6">
    <location>
        <begin position="49"/>
        <end position="113"/>
    </location>
</feature>
<evidence type="ECO:0000256" key="3">
    <source>
        <dbReference type="ARBA" id="ARBA00022691"/>
    </source>
</evidence>
<sequence>MSALPWPPWRDAWPRWRDRLLAREDVRRWAEALPLTRWIARRRARQVFDLMAGFVYSQVLLACVRLGVFERLLTEGPQTSAWLAQALNLPSDACERLLRAAGSLGLLERRSGDRHGLGPLGLPLATDAGLRALVLHHAAFYRDLDDPVALLRGTSPPGELARFWPYAGQPGRDGGAETAGAYSALMAATQPMVAAQVLQAVPLGRHRRLLDVGGGEGAFAEQAAAAAPSLQVEVFDLPDVAARARLRLEGAGLAGRSRVWAGSFLQDRLPAGADVVTLLRVVHDHDDAAVATLLRAVWQALAPGGRLLLAEPMAGTPGAHAMGDAYFGFYLLAMGQGRPRPVERLEALLREAGFQRVRRVATRQPLLVQVLVADKTGSS</sequence>
<dbReference type="InterPro" id="IPR036388">
    <property type="entry name" value="WH-like_DNA-bd_sf"/>
</dbReference>